<accession>A0A2S7KRI1</accession>
<evidence type="ECO:0000313" key="2">
    <source>
        <dbReference type="Proteomes" id="UP000239800"/>
    </source>
</evidence>
<dbReference type="Proteomes" id="UP000239800">
    <property type="component" value="Unassembled WGS sequence"/>
</dbReference>
<name>A0A2S7KRI1_9FLAO</name>
<dbReference type="EMBL" id="MQUB01000001">
    <property type="protein sequence ID" value="PQB05231.1"/>
    <property type="molecule type" value="Genomic_DNA"/>
</dbReference>
<proteinExistence type="predicted"/>
<organism evidence="1 2">
    <name type="scientific">Aureitalea marina</name>
    <dbReference type="NCBI Taxonomy" id="930804"/>
    <lineage>
        <taxon>Bacteria</taxon>
        <taxon>Pseudomonadati</taxon>
        <taxon>Bacteroidota</taxon>
        <taxon>Flavobacteriia</taxon>
        <taxon>Flavobacteriales</taxon>
        <taxon>Flavobacteriaceae</taxon>
        <taxon>Aureitalea</taxon>
    </lineage>
</organism>
<keyword evidence="2" id="KW-1185">Reference proteome</keyword>
<dbReference type="AlphaFoldDB" id="A0A2S7KRI1"/>
<comment type="caution">
    <text evidence="1">The sequence shown here is derived from an EMBL/GenBank/DDBJ whole genome shotgun (WGS) entry which is preliminary data.</text>
</comment>
<gene>
    <name evidence="1" type="ORF">BST85_10310</name>
</gene>
<protein>
    <submittedName>
        <fullName evidence="1">Uncharacterized protein</fullName>
    </submittedName>
</protein>
<reference evidence="1 2" key="1">
    <citation type="submission" date="2016-11" db="EMBL/GenBank/DDBJ databases">
        <title>Trade-off between light-utilization and light-protection in marine flavobacteria.</title>
        <authorList>
            <person name="Kumagai Y."/>
        </authorList>
    </citation>
    <scope>NUCLEOTIDE SEQUENCE [LARGE SCALE GENOMIC DNA]</scope>
    <source>
        <strain evidence="1 2">NBRC 107741</strain>
    </source>
</reference>
<dbReference type="PROSITE" id="PS51257">
    <property type="entry name" value="PROKAR_LIPOPROTEIN"/>
    <property type="match status" value="1"/>
</dbReference>
<sequence length="126" mass="13924">MTFLKSDLSGFLVVLLLFSLFSCSGTIDFNGKQYQKVDGDWYQISENGADKFLVEKGTLTIKFVSGSEPDAIRGFEAANGLELIRSTATGWVDYKLDPEIELPQFAKNLQASDLVEQVEIPTVGSY</sequence>
<evidence type="ECO:0000313" key="1">
    <source>
        <dbReference type="EMBL" id="PQB05231.1"/>
    </source>
</evidence>